<sequence>MNSNEVERVLGEAAAEHINKIDLSHLTTMLEADFARKSLADWACDKYTIEVFPDELSDDRDETRRI</sequence>
<accession>X1AKK7</accession>
<proteinExistence type="predicted"/>
<reference evidence="1" key="1">
    <citation type="journal article" date="2014" name="Front. Microbiol.">
        <title>High frequency of phylogenetically diverse reductive dehalogenase-homologous genes in deep subseafloor sedimentary metagenomes.</title>
        <authorList>
            <person name="Kawai M."/>
            <person name="Futagami T."/>
            <person name="Toyoda A."/>
            <person name="Takaki Y."/>
            <person name="Nishi S."/>
            <person name="Hori S."/>
            <person name="Arai W."/>
            <person name="Tsubouchi T."/>
            <person name="Morono Y."/>
            <person name="Uchiyama I."/>
            <person name="Ito T."/>
            <person name="Fujiyama A."/>
            <person name="Inagaki F."/>
            <person name="Takami H."/>
        </authorList>
    </citation>
    <scope>NUCLEOTIDE SEQUENCE</scope>
    <source>
        <strain evidence="1">Expedition CK06-06</strain>
    </source>
</reference>
<name>X1AKK7_9ZZZZ</name>
<comment type="caution">
    <text evidence="1">The sequence shown here is derived from an EMBL/GenBank/DDBJ whole genome shotgun (WGS) entry which is preliminary data.</text>
</comment>
<protein>
    <submittedName>
        <fullName evidence="1">Uncharacterized protein</fullName>
    </submittedName>
</protein>
<dbReference type="AlphaFoldDB" id="X1AKK7"/>
<gene>
    <name evidence="1" type="ORF">S01H4_21841</name>
</gene>
<dbReference type="EMBL" id="BART01009940">
    <property type="protein sequence ID" value="GAG82959.1"/>
    <property type="molecule type" value="Genomic_DNA"/>
</dbReference>
<organism evidence="1">
    <name type="scientific">marine sediment metagenome</name>
    <dbReference type="NCBI Taxonomy" id="412755"/>
    <lineage>
        <taxon>unclassified sequences</taxon>
        <taxon>metagenomes</taxon>
        <taxon>ecological metagenomes</taxon>
    </lineage>
</organism>
<evidence type="ECO:0000313" key="1">
    <source>
        <dbReference type="EMBL" id="GAG82959.1"/>
    </source>
</evidence>
<feature type="non-terminal residue" evidence="1">
    <location>
        <position position="66"/>
    </location>
</feature>